<dbReference type="Proteomes" id="UP001519460">
    <property type="component" value="Unassembled WGS sequence"/>
</dbReference>
<feature type="region of interest" description="Disordered" evidence="1">
    <location>
        <begin position="1"/>
        <end position="53"/>
    </location>
</feature>
<protein>
    <submittedName>
        <fullName evidence="2">Uncharacterized protein</fullName>
    </submittedName>
</protein>
<reference evidence="2 3" key="1">
    <citation type="journal article" date="2023" name="Sci. Data">
        <title>Genome assembly of the Korean intertidal mud-creeper Batillaria attramentaria.</title>
        <authorList>
            <person name="Patra A.K."/>
            <person name="Ho P.T."/>
            <person name="Jun S."/>
            <person name="Lee S.J."/>
            <person name="Kim Y."/>
            <person name="Won Y.J."/>
        </authorList>
    </citation>
    <scope>NUCLEOTIDE SEQUENCE [LARGE SCALE GENOMIC DNA]</scope>
    <source>
        <strain evidence="2">Wonlab-2016</strain>
    </source>
</reference>
<dbReference type="AlphaFoldDB" id="A0ABD0M7B5"/>
<sequence>MSSSIQHHACLSRSNNPPRSKPELIYGKPERSRHGRLEVLKGGRGNITKEEKQ</sequence>
<organism evidence="2 3">
    <name type="scientific">Batillaria attramentaria</name>
    <dbReference type="NCBI Taxonomy" id="370345"/>
    <lineage>
        <taxon>Eukaryota</taxon>
        <taxon>Metazoa</taxon>
        <taxon>Spiralia</taxon>
        <taxon>Lophotrochozoa</taxon>
        <taxon>Mollusca</taxon>
        <taxon>Gastropoda</taxon>
        <taxon>Caenogastropoda</taxon>
        <taxon>Sorbeoconcha</taxon>
        <taxon>Cerithioidea</taxon>
        <taxon>Batillariidae</taxon>
        <taxon>Batillaria</taxon>
    </lineage>
</organism>
<comment type="caution">
    <text evidence="2">The sequence shown here is derived from an EMBL/GenBank/DDBJ whole genome shotgun (WGS) entry which is preliminary data.</text>
</comment>
<gene>
    <name evidence="2" type="ORF">BaRGS_00000809</name>
</gene>
<feature type="compositionally biased region" description="Polar residues" evidence="1">
    <location>
        <begin position="1"/>
        <end position="18"/>
    </location>
</feature>
<name>A0ABD0M7B5_9CAEN</name>
<accession>A0ABD0M7B5</accession>
<keyword evidence="3" id="KW-1185">Reference proteome</keyword>
<feature type="compositionally biased region" description="Basic and acidic residues" evidence="1">
    <location>
        <begin position="28"/>
        <end position="53"/>
    </location>
</feature>
<proteinExistence type="predicted"/>
<feature type="non-terminal residue" evidence="2">
    <location>
        <position position="53"/>
    </location>
</feature>
<evidence type="ECO:0000313" key="2">
    <source>
        <dbReference type="EMBL" id="KAK7507844.1"/>
    </source>
</evidence>
<dbReference type="EMBL" id="JACVVK020000003">
    <property type="protein sequence ID" value="KAK7507844.1"/>
    <property type="molecule type" value="Genomic_DNA"/>
</dbReference>
<evidence type="ECO:0000256" key="1">
    <source>
        <dbReference type="SAM" id="MobiDB-lite"/>
    </source>
</evidence>
<evidence type="ECO:0000313" key="3">
    <source>
        <dbReference type="Proteomes" id="UP001519460"/>
    </source>
</evidence>